<dbReference type="InterPro" id="IPR050469">
    <property type="entry name" value="Diguanylate_Cyclase"/>
</dbReference>
<dbReference type="InterPro" id="IPR019734">
    <property type="entry name" value="TPR_rpt"/>
</dbReference>
<dbReference type="Proteomes" id="UP000217065">
    <property type="component" value="Unassembled WGS sequence"/>
</dbReference>
<evidence type="ECO:0000313" key="3">
    <source>
        <dbReference type="EMBL" id="OZS76759.1"/>
    </source>
</evidence>
<dbReference type="SMART" id="SM00267">
    <property type="entry name" value="GGDEF"/>
    <property type="match status" value="1"/>
</dbReference>
<dbReference type="Pfam" id="PF00990">
    <property type="entry name" value="GGDEF"/>
    <property type="match status" value="1"/>
</dbReference>
<keyword evidence="4" id="KW-1185">Reference proteome</keyword>
<dbReference type="SMART" id="SM00028">
    <property type="entry name" value="TPR"/>
    <property type="match status" value="5"/>
</dbReference>
<gene>
    <name evidence="3" type="ORF">CF394_14885</name>
</gene>
<dbReference type="InterPro" id="IPR011990">
    <property type="entry name" value="TPR-like_helical_dom_sf"/>
</dbReference>
<proteinExistence type="predicted"/>
<accession>A0A264VZK2</accession>
<dbReference type="CDD" id="cd01949">
    <property type="entry name" value="GGDEF"/>
    <property type="match status" value="1"/>
</dbReference>
<reference evidence="3 4" key="1">
    <citation type="submission" date="2017-07" db="EMBL/GenBank/DDBJ databases">
        <title>Tetzosporium hominis gen.nov. sp.nov.</title>
        <authorList>
            <person name="Tetz G."/>
            <person name="Tetz V."/>
        </authorList>
    </citation>
    <scope>NUCLEOTIDE SEQUENCE [LARGE SCALE GENOMIC DNA]</scope>
    <source>
        <strain evidence="3 4">VT-49</strain>
    </source>
</reference>
<keyword evidence="1" id="KW-0802">TPR repeat</keyword>
<protein>
    <recommendedName>
        <fullName evidence="2">GGDEF domain-containing protein</fullName>
    </recommendedName>
</protein>
<dbReference type="Gene3D" id="1.25.40.10">
    <property type="entry name" value="Tetratricopeptide repeat domain"/>
    <property type="match status" value="2"/>
</dbReference>
<dbReference type="Pfam" id="PF13424">
    <property type="entry name" value="TPR_12"/>
    <property type="match status" value="1"/>
</dbReference>
<evidence type="ECO:0000313" key="4">
    <source>
        <dbReference type="Proteomes" id="UP000217065"/>
    </source>
</evidence>
<dbReference type="SUPFAM" id="SSF55073">
    <property type="entry name" value="Nucleotide cyclase"/>
    <property type="match status" value="1"/>
</dbReference>
<dbReference type="AlphaFoldDB" id="A0A264VZK2"/>
<dbReference type="PROSITE" id="PS50887">
    <property type="entry name" value="GGDEF"/>
    <property type="match status" value="1"/>
</dbReference>
<dbReference type="OrthoDB" id="9759607at2"/>
<dbReference type="NCBIfam" id="TIGR00254">
    <property type="entry name" value="GGDEF"/>
    <property type="match status" value="1"/>
</dbReference>
<dbReference type="InterPro" id="IPR000160">
    <property type="entry name" value="GGDEF_dom"/>
</dbReference>
<dbReference type="RefSeq" id="WP_094944690.1">
    <property type="nucleotide sequence ID" value="NZ_NOKQ01000348.1"/>
</dbReference>
<dbReference type="PANTHER" id="PTHR45138">
    <property type="entry name" value="REGULATORY COMPONENTS OF SENSORY TRANSDUCTION SYSTEM"/>
    <property type="match status" value="1"/>
</dbReference>
<name>A0A264VZK2_9BACL</name>
<dbReference type="Gene3D" id="3.30.70.270">
    <property type="match status" value="1"/>
</dbReference>
<dbReference type="EMBL" id="NOKQ01000348">
    <property type="protein sequence ID" value="OZS76759.1"/>
    <property type="molecule type" value="Genomic_DNA"/>
</dbReference>
<dbReference type="GO" id="GO:0043709">
    <property type="term" value="P:cell adhesion involved in single-species biofilm formation"/>
    <property type="evidence" value="ECO:0007669"/>
    <property type="project" value="TreeGrafter"/>
</dbReference>
<dbReference type="PROSITE" id="PS50005">
    <property type="entry name" value="TPR"/>
    <property type="match status" value="1"/>
</dbReference>
<dbReference type="InterPro" id="IPR043128">
    <property type="entry name" value="Rev_trsase/Diguanyl_cyclase"/>
</dbReference>
<dbReference type="GO" id="GO:0005886">
    <property type="term" value="C:plasma membrane"/>
    <property type="evidence" value="ECO:0007669"/>
    <property type="project" value="TreeGrafter"/>
</dbReference>
<sequence>MTTYELLWKSQLIQEPQAVVDQATALLSSGEKTKAEQAELHYWIALSYRYLTKMDQCLHHAYESEYRYEQLGDDDGLAKVTNLIGVVYFYNGFYEKAIRYFFKAKDLAQQQNNLPTLCRIENNIGEVYRETEEFGLSELHYQQALDYAKQSEELYFQAIILENLGQLSYYHNELEKAETFLLESRAFLQTLHDRSALADVENKLGLVFMKKGQMEQAEEHFRVAFQQIQPDGNKLYLTEILMNLAELLSDYDQSYLELLEEAEKTAVSIEAHHLLKKIYQKLSLYFEERRDYQTALSYFKQFHQTEQTMESSTMRNKLELLRVELNHSQDLNKMATLNEQLSYEINQLNEEVFMDELTKVCNRKGLRHYLATSQATTYLLALLDIDHFKVFNDSHGHLAGDHALHQVAQALNRAVTAESQDACVARLGGEEFIVIVPLLKATQATNTIQKIQKEIRELQLPYSDHNEVQVVTVSGGALVTSEDVNEHFMELYKEMDQLLYQVKQNGRNQILLQQFRQN</sequence>
<comment type="caution">
    <text evidence="3">The sequence shown here is derived from an EMBL/GenBank/DDBJ whole genome shotgun (WGS) entry which is preliminary data.</text>
</comment>
<dbReference type="PANTHER" id="PTHR45138:SF9">
    <property type="entry name" value="DIGUANYLATE CYCLASE DGCM-RELATED"/>
    <property type="match status" value="1"/>
</dbReference>
<dbReference type="InterPro" id="IPR029787">
    <property type="entry name" value="Nucleotide_cyclase"/>
</dbReference>
<organism evidence="3 4">
    <name type="scientific">Tetzosporium hominis</name>
    <dbReference type="NCBI Taxonomy" id="2020506"/>
    <lineage>
        <taxon>Bacteria</taxon>
        <taxon>Bacillati</taxon>
        <taxon>Bacillota</taxon>
        <taxon>Bacilli</taxon>
        <taxon>Bacillales</taxon>
        <taxon>Caryophanaceae</taxon>
        <taxon>Tetzosporium</taxon>
    </lineage>
</organism>
<feature type="repeat" description="TPR" evidence="1">
    <location>
        <begin position="78"/>
        <end position="111"/>
    </location>
</feature>
<evidence type="ECO:0000259" key="2">
    <source>
        <dbReference type="PROSITE" id="PS50887"/>
    </source>
</evidence>
<dbReference type="GO" id="GO:0052621">
    <property type="term" value="F:diguanylate cyclase activity"/>
    <property type="evidence" value="ECO:0007669"/>
    <property type="project" value="TreeGrafter"/>
</dbReference>
<evidence type="ECO:0000256" key="1">
    <source>
        <dbReference type="PROSITE-ProRule" id="PRU00339"/>
    </source>
</evidence>
<feature type="domain" description="GGDEF" evidence="2">
    <location>
        <begin position="376"/>
        <end position="515"/>
    </location>
</feature>
<dbReference type="GO" id="GO:1902201">
    <property type="term" value="P:negative regulation of bacterial-type flagellum-dependent cell motility"/>
    <property type="evidence" value="ECO:0007669"/>
    <property type="project" value="TreeGrafter"/>
</dbReference>
<dbReference type="SUPFAM" id="SSF48452">
    <property type="entry name" value="TPR-like"/>
    <property type="match status" value="2"/>
</dbReference>